<name>A0ABQ8J029_DERPT</name>
<dbReference type="InterPro" id="IPR018313">
    <property type="entry name" value="SBP_3_CS"/>
</dbReference>
<keyword evidence="1" id="KW-0808">Transferase</keyword>
<proteinExistence type="predicted"/>
<evidence type="ECO:0000256" key="3">
    <source>
        <dbReference type="SAM" id="MobiDB-lite"/>
    </source>
</evidence>
<reference evidence="4 5" key="2">
    <citation type="journal article" date="2022" name="Mol. Biol. Evol.">
        <title>Comparative Genomics Reveals Insights into the Divergent Evolution of Astigmatic Mites and Household Pest Adaptations.</title>
        <authorList>
            <person name="Xiong Q."/>
            <person name="Wan A.T."/>
            <person name="Liu X."/>
            <person name="Fung C.S."/>
            <person name="Xiao X."/>
            <person name="Malainual N."/>
            <person name="Hou J."/>
            <person name="Wang L."/>
            <person name="Wang M."/>
            <person name="Yang K.Y."/>
            <person name="Cui Y."/>
            <person name="Leung E.L."/>
            <person name="Nong W."/>
            <person name="Shin S.K."/>
            <person name="Au S.W."/>
            <person name="Jeong K.Y."/>
            <person name="Chew F.T."/>
            <person name="Hui J.H."/>
            <person name="Leung T.F."/>
            <person name="Tungtrongchitr A."/>
            <person name="Zhong N."/>
            <person name="Liu Z."/>
            <person name="Tsui S.K."/>
        </authorList>
    </citation>
    <scope>NUCLEOTIDE SEQUENCE [LARGE SCALE GENOMIC DNA]</scope>
    <source>
        <strain evidence="4">Derp</strain>
    </source>
</reference>
<dbReference type="PANTHER" id="PTHR48050">
    <property type="entry name" value="STEROL 3-BETA-GLUCOSYLTRANSFERASE"/>
    <property type="match status" value="1"/>
</dbReference>
<gene>
    <name evidence="4" type="primary">UGT2A1_1</name>
    <name evidence="4" type="ORF">DERP_000413</name>
</gene>
<dbReference type="Gene3D" id="3.40.50.2000">
    <property type="entry name" value="Glycogen Phosphorylase B"/>
    <property type="match status" value="2"/>
</dbReference>
<feature type="region of interest" description="Disordered" evidence="3">
    <location>
        <begin position="64"/>
        <end position="88"/>
    </location>
</feature>
<dbReference type="Proteomes" id="UP000887458">
    <property type="component" value="Unassembled WGS sequence"/>
</dbReference>
<dbReference type="InterPro" id="IPR002213">
    <property type="entry name" value="UDP_glucos_trans"/>
</dbReference>
<dbReference type="InterPro" id="IPR050426">
    <property type="entry name" value="Glycosyltransferase_28"/>
</dbReference>
<accession>A0ABQ8J029</accession>
<dbReference type="EMBL" id="NJHN03000095">
    <property type="protein sequence ID" value="KAH9415919.1"/>
    <property type="molecule type" value="Genomic_DNA"/>
</dbReference>
<evidence type="ECO:0000256" key="2">
    <source>
        <dbReference type="ARBA" id="ARBA00022729"/>
    </source>
</evidence>
<dbReference type="SUPFAM" id="SSF53756">
    <property type="entry name" value="UDP-Glycosyltransferase/glycogen phosphorylase"/>
    <property type="match status" value="1"/>
</dbReference>
<dbReference type="PANTHER" id="PTHR48050:SF13">
    <property type="entry name" value="STEROL 3-BETA-GLUCOSYLTRANSFERASE UGT80A2"/>
    <property type="match status" value="1"/>
</dbReference>
<evidence type="ECO:0000256" key="1">
    <source>
        <dbReference type="ARBA" id="ARBA00022679"/>
    </source>
</evidence>
<sequence>MSSKSLKILFQPADGIGHINAAIGLAQALANRGHQVFVFTLPNEIGTFKKFGLNEIHLQLTNEENNKKKNDSNDKKDADKDHPLKSSKETLERMSDAGIFSHRSSIDKIDAYRAMIDVRDQTSHGYQRHQQLKEIHPQMVTAIDKLKPDLIIADSCHFSLSPCIAYGKIPWIFLYSENPLSLFDSPNVPPPLSGYPTYDKTCWKEFREKFRKDYCESHCYAQNLINKELGYPEVDEKIPLLLSPYLNIYGFPEELDYTDLAKLPDNYVRMDTYCRKTAEKFELPDEFKKKIQPEDKLIYLSLGSMAGFDVELMKRLVKILGKTSHKYIVSKGILHDQYELPDNMWGGPYVPQTEILPIVDMVITHGGNNTVSETLSFGKPMLVMPSFVDQFDNAQRITEKGYGYRLDTYGFTDEELIETVDRILNDQQMKEKCKKAGERIQNSNSKEKACEKIEELAEKFSKTN</sequence>
<comment type="caution">
    <text evidence="4">The sequence shown here is derived from an EMBL/GenBank/DDBJ whole genome shotgun (WGS) entry which is preliminary data.</text>
</comment>
<reference evidence="4 5" key="1">
    <citation type="journal article" date="2018" name="J. Allergy Clin. Immunol.">
        <title>High-quality assembly of Dermatophagoides pteronyssinus genome and transcriptome reveals a wide range of novel allergens.</title>
        <authorList>
            <person name="Liu X.Y."/>
            <person name="Yang K.Y."/>
            <person name="Wang M.Q."/>
            <person name="Kwok J.S."/>
            <person name="Zeng X."/>
            <person name="Yang Z."/>
            <person name="Xiao X.J."/>
            <person name="Lau C.P."/>
            <person name="Li Y."/>
            <person name="Huang Z.M."/>
            <person name="Ba J.G."/>
            <person name="Yim A.K."/>
            <person name="Ouyang C.Y."/>
            <person name="Ngai S.M."/>
            <person name="Chan T.F."/>
            <person name="Leung E.L."/>
            <person name="Liu L."/>
            <person name="Liu Z.G."/>
            <person name="Tsui S.K."/>
        </authorList>
    </citation>
    <scope>NUCLEOTIDE SEQUENCE [LARGE SCALE GENOMIC DNA]</scope>
    <source>
        <strain evidence="4">Derp</strain>
    </source>
</reference>
<keyword evidence="5" id="KW-1185">Reference proteome</keyword>
<evidence type="ECO:0000313" key="5">
    <source>
        <dbReference type="Proteomes" id="UP000887458"/>
    </source>
</evidence>
<dbReference type="CDD" id="cd03784">
    <property type="entry name" value="GT1_Gtf-like"/>
    <property type="match status" value="1"/>
</dbReference>
<evidence type="ECO:0000313" key="4">
    <source>
        <dbReference type="EMBL" id="KAH9415919.1"/>
    </source>
</evidence>
<organism evidence="4 5">
    <name type="scientific">Dermatophagoides pteronyssinus</name>
    <name type="common">European house dust mite</name>
    <dbReference type="NCBI Taxonomy" id="6956"/>
    <lineage>
        <taxon>Eukaryota</taxon>
        <taxon>Metazoa</taxon>
        <taxon>Ecdysozoa</taxon>
        <taxon>Arthropoda</taxon>
        <taxon>Chelicerata</taxon>
        <taxon>Arachnida</taxon>
        <taxon>Acari</taxon>
        <taxon>Acariformes</taxon>
        <taxon>Sarcoptiformes</taxon>
        <taxon>Astigmata</taxon>
        <taxon>Psoroptidia</taxon>
        <taxon>Analgoidea</taxon>
        <taxon>Pyroglyphidae</taxon>
        <taxon>Dermatophagoidinae</taxon>
        <taxon>Dermatophagoides</taxon>
    </lineage>
</organism>
<keyword evidence="2" id="KW-0732">Signal</keyword>
<protein>
    <submittedName>
        <fullName evidence="4">UDP-glucuronosyltransferase 2A1</fullName>
    </submittedName>
</protein>
<dbReference type="Pfam" id="PF00201">
    <property type="entry name" value="UDPGT"/>
    <property type="match status" value="1"/>
</dbReference>
<dbReference type="PROSITE" id="PS01039">
    <property type="entry name" value="SBP_BACTERIAL_3"/>
    <property type="match status" value="1"/>
</dbReference>